<dbReference type="AlphaFoldDB" id="A0A7J7RVX9"/>
<comment type="caution">
    <text evidence="8">The sequence shown here is derived from an EMBL/GenBank/DDBJ whole genome shotgun (WGS) entry which is preliminary data.</text>
</comment>
<dbReference type="FunFam" id="1.25.40.20:FF:000085">
    <property type="entry name" value="Notch-regulated ankyrin repeat-containing protein A"/>
    <property type="match status" value="1"/>
</dbReference>
<evidence type="ECO:0000256" key="4">
    <source>
        <dbReference type="ARBA" id="ARBA00038386"/>
    </source>
</evidence>
<feature type="compositionally biased region" description="Low complexity" evidence="7">
    <location>
        <begin position="49"/>
        <end position="61"/>
    </location>
</feature>
<keyword evidence="3 6" id="KW-0040">ANK repeat</keyword>
<feature type="compositionally biased region" description="Low complexity" evidence="7">
    <location>
        <begin position="295"/>
        <end position="318"/>
    </location>
</feature>
<keyword evidence="2" id="KW-0677">Repeat</keyword>
<dbReference type="Pfam" id="PF12796">
    <property type="entry name" value="Ank_2"/>
    <property type="match status" value="1"/>
</dbReference>
<dbReference type="PROSITE" id="PS50088">
    <property type="entry name" value="ANK_REPEAT"/>
    <property type="match status" value="1"/>
</dbReference>
<comment type="similarity">
    <text evidence="4">Belongs to the NRARP family.</text>
</comment>
<dbReference type="InterPro" id="IPR002110">
    <property type="entry name" value="Ankyrin_rpt"/>
</dbReference>
<evidence type="ECO:0000313" key="8">
    <source>
        <dbReference type="EMBL" id="KAF6280326.1"/>
    </source>
</evidence>
<sequence>MQVRPPAAGTTSLPLWRRPQPAPSWKPLRNGAACPVREGRFMSGMSHFRAPSRGRAGAAGPARPPCPRHADGEPRGGGRPPALGFLLWNPGLRQAAGSQPAGEQTGRPAEPSSVGRPTWPGPHAREVRRVVTRADPAAGRAGLSGARWGPAGAEGSPPGPPGPGTLASPHPGQGARGSTGVRSARAGSVRSRSSEFPARPGRGGGRRRRREPGAGRRRDRPPAASAPGLRGRRPAPPAAERASRTRPGPAPRRAAQSAGPAARHGPLLCKWNRVKAPGAAGGPRERRRVGRRVGPRGTAAGASDQGPGARAAARPAGPESQRRPPPPEARARLDAAGPCGGGPRAPRGGVRGPGAPRPPCAPAGPAAAGGPRPARRAPPRARGSMSQAERSTCAAPPQRVFQEAVRRGNTQELQSLLQNMTSCEFNVNSFGPEGQTALHQSVIDGNLELVKLLVKFGADIRLANRDGWSALHIAAFGGHQDIALYLITTAKCAAGGR</sequence>
<dbReference type="PANTHER" id="PTHR24179:SF21">
    <property type="entry name" value="MYOSIN BINDING SUBUNIT, ISOFORM O"/>
    <property type="match status" value="1"/>
</dbReference>
<evidence type="ECO:0000256" key="7">
    <source>
        <dbReference type="SAM" id="MobiDB-lite"/>
    </source>
</evidence>
<dbReference type="GO" id="GO:0005737">
    <property type="term" value="C:cytoplasm"/>
    <property type="evidence" value="ECO:0007669"/>
    <property type="project" value="TreeGrafter"/>
</dbReference>
<dbReference type="GO" id="GO:0045746">
    <property type="term" value="P:negative regulation of Notch signaling pathway"/>
    <property type="evidence" value="ECO:0007669"/>
    <property type="project" value="UniProtKB-ARBA"/>
</dbReference>
<proteinExistence type="inferred from homology"/>
<feature type="compositionally biased region" description="Basic residues" evidence="7">
    <location>
        <begin position="285"/>
        <end position="294"/>
    </location>
</feature>
<dbReference type="PROSITE" id="PS50297">
    <property type="entry name" value="ANK_REP_REGION"/>
    <property type="match status" value="1"/>
</dbReference>
<gene>
    <name evidence="8" type="ORF">mPipKuh1_012569</name>
</gene>
<feature type="compositionally biased region" description="Low complexity" evidence="7">
    <location>
        <begin position="363"/>
        <end position="372"/>
    </location>
</feature>
<evidence type="ECO:0000313" key="9">
    <source>
        <dbReference type="Proteomes" id="UP000558488"/>
    </source>
</evidence>
<dbReference type="Proteomes" id="UP000558488">
    <property type="component" value="Unassembled WGS sequence"/>
</dbReference>
<evidence type="ECO:0000256" key="2">
    <source>
        <dbReference type="ARBA" id="ARBA00022737"/>
    </source>
</evidence>
<accession>A0A7J7RVX9</accession>
<feature type="compositionally biased region" description="Low complexity" evidence="7">
    <location>
        <begin position="245"/>
        <end position="263"/>
    </location>
</feature>
<feature type="compositionally biased region" description="Low complexity" evidence="7">
    <location>
        <begin position="180"/>
        <end position="191"/>
    </location>
</feature>
<evidence type="ECO:0000256" key="1">
    <source>
        <dbReference type="ARBA" id="ARBA00022473"/>
    </source>
</evidence>
<dbReference type="SUPFAM" id="SSF48403">
    <property type="entry name" value="Ankyrin repeat"/>
    <property type="match status" value="1"/>
</dbReference>
<feature type="region of interest" description="Disordered" evidence="7">
    <location>
        <begin position="1"/>
        <end position="31"/>
    </location>
</feature>
<dbReference type="Gene3D" id="1.25.40.20">
    <property type="entry name" value="Ankyrin repeat-containing domain"/>
    <property type="match status" value="1"/>
</dbReference>
<dbReference type="InterPro" id="IPR036770">
    <property type="entry name" value="Ankyrin_rpt-contain_sf"/>
</dbReference>
<dbReference type="GO" id="GO:0019208">
    <property type="term" value="F:phosphatase regulator activity"/>
    <property type="evidence" value="ECO:0007669"/>
    <property type="project" value="TreeGrafter"/>
</dbReference>
<organism evidence="8 9">
    <name type="scientific">Pipistrellus kuhlii</name>
    <name type="common">Kuhl's pipistrelle</name>
    <dbReference type="NCBI Taxonomy" id="59472"/>
    <lineage>
        <taxon>Eukaryota</taxon>
        <taxon>Metazoa</taxon>
        <taxon>Chordata</taxon>
        <taxon>Craniata</taxon>
        <taxon>Vertebrata</taxon>
        <taxon>Euteleostomi</taxon>
        <taxon>Mammalia</taxon>
        <taxon>Eutheria</taxon>
        <taxon>Laurasiatheria</taxon>
        <taxon>Chiroptera</taxon>
        <taxon>Yangochiroptera</taxon>
        <taxon>Vespertilionidae</taxon>
        <taxon>Pipistrellus</taxon>
    </lineage>
</organism>
<name>A0A7J7RVX9_PIPKU</name>
<feature type="region of interest" description="Disordered" evidence="7">
    <location>
        <begin position="46"/>
        <end position="397"/>
    </location>
</feature>
<dbReference type="GO" id="GO:0004857">
    <property type="term" value="F:enzyme inhibitor activity"/>
    <property type="evidence" value="ECO:0007669"/>
    <property type="project" value="TreeGrafter"/>
</dbReference>
<dbReference type="InterPro" id="IPR051226">
    <property type="entry name" value="PP1_Regulatory_Subunit"/>
</dbReference>
<keyword evidence="1" id="KW-0217">Developmental protein</keyword>
<protein>
    <submittedName>
        <fullName evidence="8">NOTCH regulated ankyrin repeat protein</fullName>
    </submittedName>
</protein>
<evidence type="ECO:0000256" key="5">
    <source>
        <dbReference type="ARBA" id="ARBA00063760"/>
    </source>
</evidence>
<evidence type="ECO:0000256" key="6">
    <source>
        <dbReference type="PROSITE-ProRule" id="PRU00023"/>
    </source>
</evidence>
<comment type="subunit">
    <text evidence="5">Interacts with LEF1.</text>
</comment>
<dbReference type="PANTHER" id="PTHR24179">
    <property type="entry name" value="PROTEIN PHOSPHATASE 1 REGULATORY SUBUNIT 12"/>
    <property type="match status" value="1"/>
</dbReference>
<evidence type="ECO:0000256" key="3">
    <source>
        <dbReference type="ARBA" id="ARBA00023043"/>
    </source>
</evidence>
<reference evidence="8 9" key="1">
    <citation type="journal article" date="2020" name="Nature">
        <title>Six reference-quality genomes reveal evolution of bat adaptations.</title>
        <authorList>
            <person name="Jebb D."/>
            <person name="Huang Z."/>
            <person name="Pippel M."/>
            <person name="Hughes G.M."/>
            <person name="Lavrichenko K."/>
            <person name="Devanna P."/>
            <person name="Winkler S."/>
            <person name="Jermiin L.S."/>
            <person name="Skirmuntt E.C."/>
            <person name="Katzourakis A."/>
            <person name="Burkitt-Gray L."/>
            <person name="Ray D.A."/>
            <person name="Sullivan K.A.M."/>
            <person name="Roscito J.G."/>
            <person name="Kirilenko B.M."/>
            <person name="Davalos L.M."/>
            <person name="Corthals A.P."/>
            <person name="Power M.L."/>
            <person name="Jones G."/>
            <person name="Ransome R.D."/>
            <person name="Dechmann D.K.N."/>
            <person name="Locatelli A.G."/>
            <person name="Puechmaille S.J."/>
            <person name="Fedrigo O."/>
            <person name="Jarvis E.D."/>
            <person name="Hiller M."/>
            <person name="Vernes S.C."/>
            <person name="Myers E.W."/>
            <person name="Teeling E.C."/>
        </authorList>
    </citation>
    <scope>NUCLEOTIDE SEQUENCE [LARGE SCALE GENOMIC DNA]</scope>
    <source>
        <strain evidence="8">MPipKuh1</strain>
        <tissue evidence="8">Flight muscle</tissue>
    </source>
</reference>
<keyword evidence="9" id="KW-1185">Reference proteome</keyword>
<dbReference type="EMBL" id="JACAGB010000057">
    <property type="protein sequence ID" value="KAF6280326.1"/>
    <property type="molecule type" value="Genomic_DNA"/>
</dbReference>
<feature type="repeat" description="ANK" evidence="6">
    <location>
        <begin position="433"/>
        <end position="465"/>
    </location>
</feature>
<dbReference type="SMART" id="SM00248">
    <property type="entry name" value="ANK"/>
    <property type="match status" value="2"/>
</dbReference>